<keyword evidence="8" id="KW-0689">Ribosomal protein</keyword>
<dbReference type="Pfam" id="PF05175">
    <property type="entry name" value="MTS"/>
    <property type="match status" value="1"/>
</dbReference>
<evidence type="ECO:0000313" key="9">
    <source>
        <dbReference type="Proteomes" id="UP000016648"/>
    </source>
</evidence>
<dbReference type="GO" id="GO:0008033">
    <property type="term" value="P:tRNA processing"/>
    <property type="evidence" value="ECO:0007669"/>
    <property type="project" value="UniProtKB-UniRule"/>
</dbReference>
<name>U2PA23_9BACT</name>
<comment type="catalytic activity">
    <reaction evidence="6">
        <text>adenosine(37) in tRNA1(Val) + S-adenosyl-L-methionine = N(6)-methyladenosine(37) in tRNA1(Val) + S-adenosyl-L-homocysteine + H(+)</text>
        <dbReference type="Rhea" id="RHEA:43160"/>
        <dbReference type="Rhea" id="RHEA-COMP:10369"/>
        <dbReference type="Rhea" id="RHEA-COMP:10370"/>
        <dbReference type="ChEBI" id="CHEBI:15378"/>
        <dbReference type="ChEBI" id="CHEBI:57856"/>
        <dbReference type="ChEBI" id="CHEBI:59789"/>
        <dbReference type="ChEBI" id="CHEBI:74411"/>
        <dbReference type="ChEBI" id="CHEBI:74449"/>
        <dbReference type="EC" id="2.1.1.223"/>
    </reaction>
</comment>
<dbReference type="Proteomes" id="UP000016648">
    <property type="component" value="Unassembled WGS sequence"/>
</dbReference>
<dbReference type="Gene3D" id="3.40.50.150">
    <property type="entry name" value="Vaccinia Virus protein VP39"/>
    <property type="match status" value="1"/>
</dbReference>
<dbReference type="InterPro" id="IPR050210">
    <property type="entry name" value="tRNA_Adenine-N(6)_MTase"/>
</dbReference>
<evidence type="ECO:0000256" key="4">
    <source>
        <dbReference type="ARBA" id="ARBA00022691"/>
    </source>
</evidence>
<comment type="subcellular location">
    <subcellularLocation>
        <location evidence="6">Cytoplasm</location>
    </subcellularLocation>
</comment>
<reference evidence="8 9" key="1">
    <citation type="submission" date="2013-08" db="EMBL/GenBank/DDBJ databases">
        <authorList>
            <person name="Durkin A.S."/>
            <person name="Haft D.R."/>
            <person name="McCorrison J."/>
            <person name="Torralba M."/>
            <person name="Gillis M."/>
            <person name="Haft D.H."/>
            <person name="Methe B."/>
            <person name="Sutton G."/>
            <person name="Nelson K.E."/>
        </authorList>
    </citation>
    <scope>NUCLEOTIDE SEQUENCE [LARGE SCALE GENOMIC DNA]</scope>
    <source>
        <strain evidence="8 9">F0067</strain>
    </source>
</reference>
<comment type="caution">
    <text evidence="8">The sequence shown here is derived from an EMBL/GenBank/DDBJ whole genome shotgun (WGS) entry which is preliminary data.</text>
</comment>
<keyword evidence="4 6" id="KW-0949">S-adenosyl-L-methionine</keyword>
<evidence type="ECO:0000256" key="5">
    <source>
        <dbReference type="ARBA" id="ARBA00022694"/>
    </source>
</evidence>
<dbReference type="PROSITE" id="PS00092">
    <property type="entry name" value="N6_MTASE"/>
    <property type="match status" value="1"/>
</dbReference>
<dbReference type="InterPro" id="IPR007848">
    <property type="entry name" value="Small_mtfrase_dom"/>
</dbReference>
<dbReference type="EC" id="2.1.1.223" evidence="6"/>
<keyword evidence="8" id="KW-0687">Ribonucleoprotein</keyword>
<comment type="similarity">
    <text evidence="6">Belongs to the methyltransferase superfamily. tRNA (adenine-N(6)-)-methyltransferase family.</text>
</comment>
<dbReference type="InterPro" id="IPR002052">
    <property type="entry name" value="DNA_methylase_N6_adenine_CS"/>
</dbReference>
<dbReference type="GO" id="GO:0032259">
    <property type="term" value="P:methylation"/>
    <property type="evidence" value="ECO:0007669"/>
    <property type="project" value="UniProtKB-KW"/>
</dbReference>
<organism evidence="8 9">
    <name type="scientific">Segatella baroniae F0067</name>
    <dbReference type="NCBI Taxonomy" id="1115809"/>
    <lineage>
        <taxon>Bacteria</taxon>
        <taxon>Pseudomonadati</taxon>
        <taxon>Bacteroidota</taxon>
        <taxon>Bacteroidia</taxon>
        <taxon>Bacteroidales</taxon>
        <taxon>Prevotellaceae</taxon>
        <taxon>Segatella</taxon>
    </lineage>
</organism>
<dbReference type="PANTHER" id="PTHR47739">
    <property type="entry name" value="TRNA1(VAL) (ADENINE(37)-N6)-METHYLTRANSFERASE"/>
    <property type="match status" value="1"/>
</dbReference>
<dbReference type="HAMAP" id="MF_01872">
    <property type="entry name" value="tRNA_methyltr_YfiC"/>
    <property type="match status" value="1"/>
</dbReference>
<sequence>MGRDSFSFKRFTIRHDRCGQKVGTDGVLLGAWAKGGKRILDIGTGSGLIALMMAQRYPEADVVGIEIDTDAYGQAVENVEASGMGGRILLYPSSLQSFAPSQMFDSIVSNPPFFSESLKAPDSKRNCARHTDSLSFEELILYTTGLMDENACLSVVMPTDRVDTFLSTALLKGLRLSRRCDVKTVERKMPKRSLLELTNRHDISFEHETQVLDEGNGLRSAWYQQLTDDFYL</sequence>
<protein>
    <recommendedName>
        <fullName evidence="6">tRNA1(Val) (adenine(37)-N6)-methyltransferase</fullName>
        <ecNumber evidence="6">2.1.1.223</ecNumber>
    </recommendedName>
    <alternativeName>
        <fullName evidence="6">tRNA m6A37 methyltransferase</fullName>
    </alternativeName>
</protein>
<evidence type="ECO:0000256" key="2">
    <source>
        <dbReference type="ARBA" id="ARBA00022603"/>
    </source>
</evidence>
<evidence type="ECO:0000313" key="8">
    <source>
        <dbReference type="EMBL" id="ERK40534.1"/>
    </source>
</evidence>
<keyword evidence="1 6" id="KW-0963">Cytoplasm</keyword>
<keyword evidence="3 6" id="KW-0808">Transferase</keyword>
<keyword evidence="2 6" id="KW-0489">Methyltransferase</keyword>
<dbReference type="GO" id="GO:0005737">
    <property type="term" value="C:cytoplasm"/>
    <property type="evidence" value="ECO:0007669"/>
    <property type="project" value="UniProtKB-SubCell"/>
</dbReference>
<dbReference type="CDD" id="cd02440">
    <property type="entry name" value="AdoMet_MTases"/>
    <property type="match status" value="1"/>
</dbReference>
<keyword evidence="9" id="KW-1185">Reference proteome</keyword>
<proteinExistence type="inferred from homology"/>
<evidence type="ECO:0000256" key="6">
    <source>
        <dbReference type="HAMAP-Rule" id="MF_01872"/>
    </source>
</evidence>
<dbReference type="PATRIC" id="fig|1115809.3.peg.167"/>
<evidence type="ECO:0000259" key="7">
    <source>
        <dbReference type="Pfam" id="PF05175"/>
    </source>
</evidence>
<dbReference type="GO" id="GO:0003676">
    <property type="term" value="F:nucleic acid binding"/>
    <property type="evidence" value="ECO:0007669"/>
    <property type="project" value="InterPro"/>
</dbReference>
<dbReference type="SUPFAM" id="SSF53335">
    <property type="entry name" value="S-adenosyl-L-methionine-dependent methyltransferases"/>
    <property type="match status" value="1"/>
</dbReference>
<dbReference type="InterPro" id="IPR022882">
    <property type="entry name" value="tRNA_adenine-N6_MeTrfase"/>
</dbReference>
<evidence type="ECO:0000256" key="1">
    <source>
        <dbReference type="ARBA" id="ARBA00022490"/>
    </source>
</evidence>
<dbReference type="RefSeq" id="WP_021588571.1">
    <property type="nucleotide sequence ID" value="NZ_AWEY01000004.1"/>
</dbReference>
<keyword evidence="5 6" id="KW-0819">tRNA processing</keyword>
<dbReference type="EMBL" id="AWEY01000004">
    <property type="protein sequence ID" value="ERK40534.1"/>
    <property type="molecule type" value="Genomic_DNA"/>
</dbReference>
<dbReference type="PANTHER" id="PTHR47739:SF1">
    <property type="entry name" value="TRNA1(VAL) (ADENINE(37)-N6)-METHYLTRANSFERASE"/>
    <property type="match status" value="1"/>
</dbReference>
<dbReference type="GO" id="GO:0005840">
    <property type="term" value="C:ribosome"/>
    <property type="evidence" value="ECO:0007669"/>
    <property type="project" value="UniProtKB-KW"/>
</dbReference>
<accession>U2PA23</accession>
<gene>
    <name evidence="8" type="ORF">HMPREF9135_1383</name>
</gene>
<dbReference type="InterPro" id="IPR029063">
    <property type="entry name" value="SAM-dependent_MTases_sf"/>
</dbReference>
<dbReference type="AlphaFoldDB" id="U2PA23"/>
<evidence type="ECO:0000256" key="3">
    <source>
        <dbReference type="ARBA" id="ARBA00022679"/>
    </source>
</evidence>
<feature type="domain" description="Methyltransferase small" evidence="7">
    <location>
        <begin position="35"/>
        <end position="117"/>
    </location>
</feature>
<dbReference type="GO" id="GO:0016430">
    <property type="term" value="F:tRNA (adenine-N6)-methyltransferase activity"/>
    <property type="evidence" value="ECO:0007669"/>
    <property type="project" value="UniProtKB-UniRule"/>
</dbReference>
<comment type="function">
    <text evidence="6">Specifically methylates the adenine in position 37 of tRNA(1)(Val) (anticodon cmo5UAC).</text>
</comment>